<proteinExistence type="predicted"/>
<dbReference type="EnsemblPlants" id="OB04G20830.1">
    <property type="protein sequence ID" value="OB04G20830.1"/>
    <property type="gene ID" value="OB04G20830"/>
</dbReference>
<protein>
    <submittedName>
        <fullName evidence="1">Uncharacterized protein</fullName>
    </submittedName>
</protein>
<dbReference type="AlphaFoldDB" id="J3LY58"/>
<keyword evidence="2" id="KW-1185">Reference proteome</keyword>
<name>J3LY58_ORYBR</name>
<reference evidence="1" key="1">
    <citation type="journal article" date="2013" name="Nat. Commun.">
        <title>Whole-genome sequencing of Oryza brachyantha reveals mechanisms underlying Oryza genome evolution.</title>
        <authorList>
            <person name="Chen J."/>
            <person name="Huang Q."/>
            <person name="Gao D."/>
            <person name="Wang J."/>
            <person name="Lang Y."/>
            <person name="Liu T."/>
            <person name="Li B."/>
            <person name="Bai Z."/>
            <person name="Luis Goicoechea J."/>
            <person name="Liang C."/>
            <person name="Chen C."/>
            <person name="Zhang W."/>
            <person name="Sun S."/>
            <person name="Liao Y."/>
            <person name="Zhang X."/>
            <person name="Yang L."/>
            <person name="Song C."/>
            <person name="Wang M."/>
            <person name="Shi J."/>
            <person name="Liu G."/>
            <person name="Liu J."/>
            <person name="Zhou H."/>
            <person name="Zhou W."/>
            <person name="Yu Q."/>
            <person name="An N."/>
            <person name="Chen Y."/>
            <person name="Cai Q."/>
            <person name="Wang B."/>
            <person name="Liu B."/>
            <person name="Min J."/>
            <person name="Huang Y."/>
            <person name="Wu H."/>
            <person name="Li Z."/>
            <person name="Zhang Y."/>
            <person name="Yin Y."/>
            <person name="Song W."/>
            <person name="Jiang J."/>
            <person name="Jackson S.A."/>
            <person name="Wing R.A."/>
            <person name="Wang J."/>
            <person name="Chen M."/>
        </authorList>
    </citation>
    <scope>NUCLEOTIDE SEQUENCE [LARGE SCALE GENOMIC DNA]</scope>
    <source>
        <strain evidence="1">cv. IRGC 101232</strain>
    </source>
</reference>
<reference evidence="1" key="2">
    <citation type="submission" date="2013-04" db="UniProtKB">
        <authorList>
            <consortium name="EnsemblPlants"/>
        </authorList>
    </citation>
    <scope>IDENTIFICATION</scope>
</reference>
<evidence type="ECO:0000313" key="1">
    <source>
        <dbReference type="EnsemblPlants" id="OB04G20830.1"/>
    </source>
</evidence>
<accession>J3LY58</accession>
<sequence>MACSDAGGMRNEPPPSAVSMALPCCTENVCSCASTVLKTMVHAKMGVTARSVFACCTSATVHARHGRSGFVFGACCTALTHALSKNLQTDFATDQSVTQLQSNVHGGAAPPVPETRSSPEFAGVAEVAAGEVCRLANSGIGRIGGAGRADLLPLGVGSNKHLQEQYQYCHDC</sequence>
<dbReference type="Gramene" id="OB04G20830.1">
    <property type="protein sequence ID" value="OB04G20830.1"/>
    <property type="gene ID" value="OB04G20830"/>
</dbReference>
<dbReference type="HOGENOM" id="CLU_1557665_0_0_1"/>
<dbReference type="Proteomes" id="UP000006038">
    <property type="component" value="Chromosome 4"/>
</dbReference>
<evidence type="ECO:0000313" key="2">
    <source>
        <dbReference type="Proteomes" id="UP000006038"/>
    </source>
</evidence>
<organism evidence="1">
    <name type="scientific">Oryza brachyantha</name>
    <name type="common">malo sina</name>
    <dbReference type="NCBI Taxonomy" id="4533"/>
    <lineage>
        <taxon>Eukaryota</taxon>
        <taxon>Viridiplantae</taxon>
        <taxon>Streptophyta</taxon>
        <taxon>Embryophyta</taxon>
        <taxon>Tracheophyta</taxon>
        <taxon>Spermatophyta</taxon>
        <taxon>Magnoliopsida</taxon>
        <taxon>Liliopsida</taxon>
        <taxon>Poales</taxon>
        <taxon>Poaceae</taxon>
        <taxon>BOP clade</taxon>
        <taxon>Oryzoideae</taxon>
        <taxon>Oryzeae</taxon>
        <taxon>Oryzinae</taxon>
        <taxon>Oryza</taxon>
    </lineage>
</organism>